<name>A0A2B7XV53_POLH7</name>
<evidence type="ECO:0000256" key="1">
    <source>
        <dbReference type="ARBA" id="ARBA00022723"/>
    </source>
</evidence>
<dbReference type="PANTHER" id="PTHR13063:SF10">
    <property type="entry name" value="NITRIC OXIDE SYNTHASE-INTERACTING PROTEIN"/>
    <property type="match status" value="1"/>
</dbReference>
<dbReference type="GO" id="GO:0008270">
    <property type="term" value="F:zinc ion binding"/>
    <property type="evidence" value="ECO:0007669"/>
    <property type="project" value="UniProtKB-KW"/>
</dbReference>
<dbReference type="AlphaFoldDB" id="A0A2B7XV53"/>
<keyword evidence="1" id="KW-0479">Metal-binding</keyword>
<evidence type="ECO:0000256" key="4">
    <source>
        <dbReference type="SAM" id="MobiDB-lite"/>
    </source>
</evidence>
<evidence type="ECO:0000313" key="6">
    <source>
        <dbReference type="Proteomes" id="UP000224634"/>
    </source>
</evidence>
<dbReference type="EMBL" id="PDNA01000108">
    <property type="protein sequence ID" value="PGH13086.1"/>
    <property type="molecule type" value="Genomic_DNA"/>
</dbReference>
<dbReference type="PANTHER" id="PTHR13063">
    <property type="entry name" value="ENOS INTERACTING PROTEIN"/>
    <property type="match status" value="1"/>
</dbReference>
<keyword evidence="3" id="KW-0862">Zinc</keyword>
<organism evidence="5 6">
    <name type="scientific">Polytolypa hystricis (strain UAMH7299)</name>
    <dbReference type="NCBI Taxonomy" id="1447883"/>
    <lineage>
        <taxon>Eukaryota</taxon>
        <taxon>Fungi</taxon>
        <taxon>Dikarya</taxon>
        <taxon>Ascomycota</taxon>
        <taxon>Pezizomycotina</taxon>
        <taxon>Eurotiomycetes</taxon>
        <taxon>Eurotiomycetidae</taxon>
        <taxon>Onygenales</taxon>
        <taxon>Onygenales incertae sedis</taxon>
        <taxon>Polytolypa</taxon>
    </lineage>
</organism>
<dbReference type="InterPro" id="IPR016818">
    <property type="entry name" value="NOSIP"/>
</dbReference>
<gene>
    <name evidence="5" type="ORF">AJ80_06458</name>
</gene>
<dbReference type="InterPro" id="IPR017907">
    <property type="entry name" value="Znf_RING_CS"/>
</dbReference>
<evidence type="ECO:0000256" key="2">
    <source>
        <dbReference type="ARBA" id="ARBA00022771"/>
    </source>
</evidence>
<dbReference type="PROSITE" id="PS00518">
    <property type="entry name" value="ZF_RING_1"/>
    <property type="match status" value="1"/>
</dbReference>
<evidence type="ECO:0000313" key="5">
    <source>
        <dbReference type="EMBL" id="PGH13086.1"/>
    </source>
</evidence>
<dbReference type="Gene3D" id="3.30.40.10">
    <property type="entry name" value="Zinc/RING finger domain, C3HC4 (zinc finger)"/>
    <property type="match status" value="1"/>
</dbReference>
<feature type="region of interest" description="Disordered" evidence="4">
    <location>
        <begin position="349"/>
        <end position="383"/>
    </location>
</feature>
<dbReference type="InterPro" id="IPR013083">
    <property type="entry name" value="Znf_RING/FYVE/PHD"/>
</dbReference>
<comment type="caution">
    <text evidence="5">The sequence shown here is derived from an EMBL/GenBank/DDBJ whole genome shotgun (WGS) entry which is preliminary data.</text>
</comment>
<dbReference type="FunFam" id="3.30.40.10:FF:000673">
    <property type="entry name" value="RING finger domain protein, putative"/>
    <property type="match status" value="1"/>
</dbReference>
<keyword evidence="2" id="KW-0863">Zinc-finger</keyword>
<dbReference type="GO" id="GO:0061630">
    <property type="term" value="F:ubiquitin protein ligase activity"/>
    <property type="evidence" value="ECO:0007669"/>
    <property type="project" value="InterPro"/>
</dbReference>
<sequence length="395" mass="44383">MAHSKRNTSLPHFTSYERSLLRSTWGTQRTRLSRESFLPFASCGLCLLPARAPVVACATNGDIFCRECAVNDLLAQRKEIKRMERETKMLRGDEVESERLLGEEARERAVREFEMVSMGMEEERKRKFDGEEMERGGEGEGEGELGRKRRKGEEFELDEGELTRIAKEERERMKREIEMEKSESSKAKLPSFWIPSLTPSTNGGNDKPAKLNPMCPASTPENKHSYSLKLLVDVHFAEDKGDGQSGNTVRICPSCKKVLNNGLKAMCTKRPFFSRIDIFILPYSWLTFPPPGELKVTKPCGHVICKPCVDKFMTPHDTPDPHATDPADKELHGRMLCYVCETDITERKQSRKEEAGGKKKKEKIRPGLVSVNSEGTGFAGGGGNIASRKGTAFQC</sequence>
<evidence type="ECO:0008006" key="7">
    <source>
        <dbReference type="Google" id="ProtNLM"/>
    </source>
</evidence>
<dbReference type="OrthoDB" id="4206545at2759"/>
<dbReference type="GO" id="GO:0005634">
    <property type="term" value="C:nucleus"/>
    <property type="evidence" value="ECO:0007669"/>
    <property type="project" value="TreeGrafter"/>
</dbReference>
<feature type="compositionally biased region" description="Basic and acidic residues" evidence="4">
    <location>
        <begin position="122"/>
        <end position="138"/>
    </location>
</feature>
<reference evidence="5 6" key="1">
    <citation type="submission" date="2017-10" db="EMBL/GenBank/DDBJ databases">
        <title>Comparative genomics in systemic dimorphic fungi from Ajellomycetaceae.</title>
        <authorList>
            <person name="Munoz J.F."/>
            <person name="Mcewen J.G."/>
            <person name="Clay O.K."/>
            <person name="Cuomo C.A."/>
        </authorList>
    </citation>
    <scope>NUCLEOTIDE SEQUENCE [LARGE SCALE GENOMIC DNA]</scope>
    <source>
        <strain evidence="5 6">UAMH7299</strain>
    </source>
</reference>
<feature type="region of interest" description="Disordered" evidence="4">
    <location>
        <begin position="122"/>
        <end position="154"/>
    </location>
</feature>
<dbReference type="STRING" id="1447883.A0A2B7XV53"/>
<evidence type="ECO:0000256" key="3">
    <source>
        <dbReference type="ARBA" id="ARBA00022833"/>
    </source>
</evidence>
<keyword evidence="6" id="KW-1185">Reference proteome</keyword>
<accession>A0A2B7XV53</accession>
<proteinExistence type="predicted"/>
<dbReference type="Proteomes" id="UP000224634">
    <property type="component" value="Unassembled WGS sequence"/>
</dbReference>
<protein>
    <recommendedName>
        <fullName evidence="7">RING-type domain-containing protein</fullName>
    </recommendedName>
</protein>